<dbReference type="AlphaFoldDB" id="A0A330GAQ0"/>
<proteinExistence type="predicted"/>
<reference evidence="2 3" key="1">
    <citation type="submission" date="2018-06" db="EMBL/GenBank/DDBJ databases">
        <title>ACT-28, a chromosomally-encoded AmpC with carbapenemase activity from Enterobacter kobei.</title>
        <authorList>
            <person name="Jousset A.B."/>
            <person name="Oueslati S."/>
            <person name="Bernabeu S."/>
            <person name="Takissian J."/>
            <person name="Creton E."/>
            <person name="Vogel A."/>
            <person name="Cotellon G."/>
            <person name="Bonnin R.A."/>
            <person name="Dortet L."/>
            <person name="Naas T."/>
        </authorList>
    </citation>
    <scope>NUCLEOTIDE SEQUENCE [LARGE SCALE GENOMIC DNA]</scope>
    <source>
        <strain evidence="2 3">99B3</strain>
    </source>
</reference>
<protein>
    <submittedName>
        <fullName evidence="2">Uncharacterized protein</fullName>
    </submittedName>
</protein>
<name>A0A330GAQ0_ENTCL</name>
<dbReference type="EMBL" id="QMDH01000015">
    <property type="protein sequence ID" value="RAZ68017.1"/>
    <property type="molecule type" value="Genomic_DNA"/>
</dbReference>
<feature type="region of interest" description="Disordered" evidence="1">
    <location>
        <begin position="1"/>
        <end position="20"/>
    </location>
</feature>
<comment type="caution">
    <text evidence="2">The sequence shown here is derived from an EMBL/GenBank/DDBJ whole genome shotgun (WGS) entry which is preliminary data.</text>
</comment>
<evidence type="ECO:0000256" key="1">
    <source>
        <dbReference type="SAM" id="MobiDB-lite"/>
    </source>
</evidence>
<dbReference type="Proteomes" id="UP000251576">
    <property type="component" value="Unassembled WGS sequence"/>
</dbReference>
<evidence type="ECO:0000313" key="3">
    <source>
        <dbReference type="Proteomes" id="UP000251576"/>
    </source>
</evidence>
<gene>
    <name evidence="2" type="ORF">DP202_09555</name>
</gene>
<evidence type="ECO:0000313" key="2">
    <source>
        <dbReference type="EMBL" id="RAZ68017.1"/>
    </source>
</evidence>
<organism evidence="2 3">
    <name type="scientific">Enterobacter cloacae</name>
    <dbReference type="NCBI Taxonomy" id="550"/>
    <lineage>
        <taxon>Bacteria</taxon>
        <taxon>Pseudomonadati</taxon>
        <taxon>Pseudomonadota</taxon>
        <taxon>Gammaproteobacteria</taxon>
        <taxon>Enterobacterales</taxon>
        <taxon>Enterobacteriaceae</taxon>
        <taxon>Enterobacter</taxon>
        <taxon>Enterobacter cloacae complex</taxon>
    </lineage>
</organism>
<sequence>MNFAHDMGEKPKGFSIERIDNNKGYSPDNCRWANATEQGRNKRNNHKVVVSGESVTMSAAWQTNGMKESTFYNRLNAGMNAEDALAKPVRNRIPYVILNGEKMQLKEAALRTGISKYILRKKVRPDLSITI</sequence>
<accession>A0A330GAQ0</accession>